<gene>
    <name evidence="2" type="ORF">ODALV1_LOCUS10207</name>
</gene>
<organism evidence="2 3">
    <name type="scientific">Orchesella dallaii</name>
    <dbReference type="NCBI Taxonomy" id="48710"/>
    <lineage>
        <taxon>Eukaryota</taxon>
        <taxon>Metazoa</taxon>
        <taxon>Ecdysozoa</taxon>
        <taxon>Arthropoda</taxon>
        <taxon>Hexapoda</taxon>
        <taxon>Collembola</taxon>
        <taxon>Entomobryomorpha</taxon>
        <taxon>Entomobryoidea</taxon>
        <taxon>Orchesellidae</taxon>
        <taxon>Orchesellinae</taxon>
        <taxon>Orchesella</taxon>
    </lineage>
</organism>
<accession>A0ABP1QHE9</accession>
<proteinExistence type="predicted"/>
<sequence length="735" mass="83713">MASEYSRFNLRKTLITVRNLVEETSLTLHIYGKFSDYLTRQLLLPTDKSVLYVNAIENLPPTSSNCTFFLEKHFNLVKPIHNVFSDFKPKFSNSIIQIISADWLGSSSEVIGNMSIGISLAVEVLTFKAIIFISEQNDVENLTALNSNLIGWDKINMNSKIIVAGRNGLPKMLCGACNVALKNGDQPILVDLTEGMATKDIEGLWFELHRDLRRSKMLVALGRTHNCGPRDTFSGDRSALYNWIGCFGTYLSTKHNLTGLLQRIPPGTRNIGTMGTLRREYGMRPDSSKTMNAYHISHPSMDIKVNKHGIRIEKEMLIPYMANEISYTYRVFAKIETGFSIKNLLQSMDTFTWIFLLIASITIVFALSLVNTDFNYKAANGKCNIFASFLKSTFWTFAVTVDQSDDAIVEKFHTSYRSSLLLCIWLLTLIVVRNGYSGSIYASMSVHLPPKVPSLLETLLADENHFIGTVSFFPENKIFFCKMKAFLNAVYLSGENHLDEELLRSVKLLYRRTTYLKVVIGESFGIIIRNISRNYAIRTDKGHILLPKVFTLIDDHDTLPQLINFMRREASHFIIDTGEISKWSVQEPFYLTKNFLYDIFKPVFSGLSESGIYGYWRKTKDLMNLVDSVKRYDKQFNITTTDNIFSAVVMVDPRIQPVPPPKPAPLESFRMIFSLFSVIFLLICGVFLMEVVKDQLKSYFLNHKKVGVIKTARESSDKKYKPKNANSCELLRKTM</sequence>
<name>A0ABP1QHE9_9HEXA</name>
<keyword evidence="1" id="KW-0812">Transmembrane</keyword>
<keyword evidence="3" id="KW-1185">Reference proteome</keyword>
<dbReference type="EMBL" id="CAXLJM020000031">
    <property type="protein sequence ID" value="CAL8099317.1"/>
    <property type="molecule type" value="Genomic_DNA"/>
</dbReference>
<evidence type="ECO:0000256" key="1">
    <source>
        <dbReference type="SAM" id="Phobius"/>
    </source>
</evidence>
<evidence type="ECO:0000313" key="2">
    <source>
        <dbReference type="EMBL" id="CAL8099317.1"/>
    </source>
</evidence>
<evidence type="ECO:0000313" key="3">
    <source>
        <dbReference type="Proteomes" id="UP001642540"/>
    </source>
</evidence>
<keyword evidence="1" id="KW-1133">Transmembrane helix</keyword>
<feature type="transmembrane region" description="Helical" evidence="1">
    <location>
        <begin position="671"/>
        <end position="692"/>
    </location>
</feature>
<protein>
    <submittedName>
        <fullName evidence="2">Uncharacterized protein</fullName>
    </submittedName>
</protein>
<keyword evidence="1" id="KW-0472">Membrane</keyword>
<comment type="caution">
    <text evidence="2">The sequence shown here is derived from an EMBL/GenBank/DDBJ whole genome shotgun (WGS) entry which is preliminary data.</text>
</comment>
<reference evidence="2 3" key="1">
    <citation type="submission" date="2024-08" db="EMBL/GenBank/DDBJ databases">
        <authorList>
            <person name="Cucini C."/>
            <person name="Frati F."/>
        </authorList>
    </citation>
    <scope>NUCLEOTIDE SEQUENCE [LARGE SCALE GENOMIC DNA]</scope>
</reference>
<feature type="transmembrane region" description="Helical" evidence="1">
    <location>
        <begin position="351"/>
        <end position="370"/>
    </location>
</feature>
<dbReference type="Proteomes" id="UP001642540">
    <property type="component" value="Unassembled WGS sequence"/>
</dbReference>
<feature type="transmembrane region" description="Helical" evidence="1">
    <location>
        <begin position="419"/>
        <end position="436"/>
    </location>
</feature>